<dbReference type="AlphaFoldDB" id="A0A4U0X976"/>
<reference evidence="3 4" key="1">
    <citation type="submission" date="2017-03" db="EMBL/GenBank/DDBJ databases">
        <title>Genomes of endolithic fungi from Antarctica.</title>
        <authorList>
            <person name="Coleine C."/>
            <person name="Masonjones S."/>
            <person name="Stajich J.E."/>
        </authorList>
    </citation>
    <scope>NUCLEOTIDE SEQUENCE [LARGE SCALE GENOMIC DNA]</scope>
    <source>
        <strain evidence="3 4">CCFEE 5187</strain>
    </source>
</reference>
<dbReference type="Gene3D" id="3.40.50.1820">
    <property type="entry name" value="alpha/beta hydrolase"/>
    <property type="match status" value="1"/>
</dbReference>
<accession>A0A4U0X976</accession>
<dbReference type="InterPro" id="IPR029058">
    <property type="entry name" value="AB_hydrolase_fold"/>
</dbReference>
<evidence type="ECO:0000256" key="1">
    <source>
        <dbReference type="ARBA" id="ARBA00008645"/>
    </source>
</evidence>
<keyword evidence="4" id="KW-1185">Reference proteome</keyword>
<dbReference type="Proteomes" id="UP000308768">
    <property type="component" value="Unassembled WGS sequence"/>
</dbReference>
<dbReference type="PANTHER" id="PTHR43039">
    <property type="entry name" value="ESTERASE-RELATED"/>
    <property type="match status" value="1"/>
</dbReference>
<protein>
    <recommendedName>
        <fullName evidence="2">AB hydrolase-1 domain-containing protein</fullName>
    </recommendedName>
</protein>
<proteinExistence type="inferred from homology"/>
<comment type="caution">
    <text evidence="3">The sequence shown here is derived from an EMBL/GenBank/DDBJ whole genome shotgun (WGS) entry which is preliminary data.</text>
</comment>
<sequence>MAPTPGVLYVTMQPASSLPTAQFQDWYNNEHGPTRLRLPFVENGFRYRAKDLKEAGSKEMPEWMAIYDITDMAELTSETYTNLRTDAVKSQREKDTMKQIAVDRRIFDLTGGREAKAFQPLEDLDAESPGAELVAISLSLHPGKEQEPDRWYDEEHFGMISKVPGWLRSRRFVNSSIESKDRVEWLTLHEFAAKNAIGGEEHRAAASTPWAKDIMSNVVQERRRRDYRLYYTFGPAPRDLQWLPSADAVPFTSPDGKTRIIPAAQPDGPAIESYITTKDDVALPYRLEGSPDPDAPLIVLSNSILVEWGIWDGFVAAFLSAPQNRKYRVLRYSTRGRSSACGDRPVTVDVLASDIVALLDALRVPQAAAVVGVSLGGATALATALQHPARVAAFVSCDTSAKSPAGNRKTWGERIAVAEKEGARASSGESVVGEQLAELTVRRWFVSASYDGGDTEAEIARVKAMVRSNSLDGFKKSVEALLEYDLRAPMKGCAVKGAFVVGGGDGVLPDTMKDMAAALGHGAAYKVIDGAGHLPMVEKAREFADFVTAFLAE</sequence>
<evidence type="ECO:0000313" key="4">
    <source>
        <dbReference type="Proteomes" id="UP000308768"/>
    </source>
</evidence>
<dbReference type="Pfam" id="PF12697">
    <property type="entry name" value="Abhydrolase_6"/>
    <property type="match status" value="1"/>
</dbReference>
<dbReference type="InterPro" id="IPR000073">
    <property type="entry name" value="AB_hydrolase_1"/>
</dbReference>
<gene>
    <name evidence="3" type="ORF">B0A49_04323</name>
</gene>
<comment type="similarity">
    <text evidence="1">Belongs to the AB hydrolase superfamily.</text>
</comment>
<dbReference type="SUPFAM" id="SSF53474">
    <property type="entry name" value="alpha/beta-Hydrolases"/>
    <property type="match status" value="1"/>
</dbReference>
<dbReference type="STRING" id="331657.A0A4U0X976"/>
<evidence type="ECO:0000313" key="3">
    <source>
        <dbReference type="EMBL" id="TKA71085.1"/>
    </source>
</evidence>
<name>A0A4U0X976_9PEZI</name>
<feature type="domain" description="AB hydrolase-1" evidence="2">
    <location>
        <begin position="309"/>
        <end position="545"/>
    </location>
</feature>
<evidence type="ECO:0000259" key="2">
    <source>
        <dbReference type="Pfam" id="PF12697"/>
    </source>
</evidence>
<organism evidence="3 4">
    <name type="scientific">Cryomyces minteri</name>
    <dbReference type="NCBI Taxonomy" id="331657"/>
    <lineage>
        <taxon>Eukaryota</taxon>
        <taxon>Fungi</taxon>
        <taxon>Dikarya</taxon>
        <taxon>Ascomycota</taxon>
        <taxon>Pezizomycotina</taxon>
        <taxon>Dothideomycetes</taxon>
        <taxon>Dothideomycetes incertae sedis</taxon>
        <taxon>Cryomyces</taxon>
    </lineage>
</organism>
<dbReference type="OrthoDB" id="2851338at2759"/>
<dbReference type="EMBL" id="NAJN01000594">
    <property type="protein sequence ID" value="TKA71085.1"/>
    <property type="molecule type" value="Genomic_DNA"/>
</dbReference>